<keyword evidence="2" id="KW-1185">Reference proteome</keyword>
<dbReference type="RefSeq" id="WP_313724055.1">
    <property type="nucleotide sequence ID" value="NZ_CP134876.1"/>
</dbReference>
<dbReference type="EMBL" id="CP134876">
    <property type="protein sequence ID" value="WNM42199.1"/>
    <property type="molecule type" value="Genomic_DNA"/>
</dbReference>
<name>A0ABZ0A3Q9_9ACTN</name>
<proteinExistence type="predicted"/>
<sequence length="70" mass="8104">MTWRWCGRPTCRGSAGTTTWTRTAGTRGNDPDFLVDPYWTFFGSEYTVDEIEVVKRLRLVDEDGNEVRVE</sequence>
<reference evidence="1 2" key="1">
    <citation type="submission" date="2023-09" db="EMBL/GenBank/DDBJ databases">
        <title>Micromonospora halotolerans DSM 45598 genome sequence.</title>
        <authorList>
            <person name="Mo P."/>
        </authorList>
    </citation>
    <scope>NUCLEOTIDE SEQUENCE [LARGE SCALE GENOMIC DNA]</scope>
    <source>
        <strain evidence="1 2">DSM 45598</strain>
    </source>
</reference>
<protein>
    <submittedName>
        <fullName evidence="1">Uncharacterized protein</fullName>
    </submittedName>
</protein>
<dbReference type="Proteomes" id="UP001303001">
    <property type="component" value="Chromosome"/>
</dbReference>
<organism evidence="1 2">
    <name type="scientific">Micromonospora halotolerans</name>
    <dbReference type="NCBI Taxonomy" id="709879"/>
    <lineage>
        <taxon>Bacteria</taxon>
        <taxon>Bacillati</taxon>
        <taxon>Actinomycetota</taxon>
        <taxon>Actinomycetes</taxon>
        <taxon>Micromonosporales</taxon>
        <taxon>Micromonosporaceae</taxon>
        <taxon>Micromonospora</taxon>
    </lineage>
</organism>
<gene>
    <name evidence="1" type="ORF">RMN56_13100</name>
</gene>
<evidence type="ECO:0000313" key="2">
    <source>
        <dbReference type="Proteomes" id="UP001303001"/>
    </source>
</evidence>
<evidence type="ECO:0000313" key="1">
    <source>
        <dbReference type="EMBL" id="WNM42199.1"/>
    </source>
</evidence>
<accession>A0ABZ0A3Q9</accession>